<feature type="non-terminal residue" evidence="1">
    <location>
        <position position="204"/>
    </location>
</feature>
<evidence type="ECO:0000313" key="2">
    <source>
        <dbReference type="Proteomes" id="UP000016931"/>
    </source>
</evidence>
<dbReference type="OMA" id="DVWSKPP"/>
<keyword evidence="2" id="KW-1185">Reference proteome</keyword>
<evidence type="ECO:0000313" key="1">
    <source>
        <dbReference type="EMBL" id="EMF09244.1"/>
    </source>
</evidence>
<dbReference type="STRING" id="692275.N1QGW0"/>
<dbReference type="EMBL" id="KB456269">
    <property type="protein sequence ID" value="EMF09244.1"/>
    <property type="molecule type" value="Genomic_DNA"/>
</dbReference>
<reference evidence="1 2" key="1">
    <citation type="journal article" date="2012" name="PLoS Pathog.">
        <title>Diverse lifestyles and strategies of plant pathogenesis encoded in the genomes of eighteen Dothideomycetes fungi.</title>
        <authorList>
            <person name="Ohm R.A."/>
            <person name="Feau N."/>
            <person name="Henrissat B."/>
            <person name="Schoch C.L."/>
            <person name="Horwitz B.A."/>
            <person name="Barry K.W."/>
            <person name="Condon B.J."/>
            <person name="Copeland A.C."/>
            <person name="Dhillon B."/>
            <person name="Glaser F."/>
            <person name="Hesse C.N."/>
            <person name="Kosti I."/>
            <person name="LaButti K."/>
            <person name="Lindquist E.A."/>
            <person name="Lucas S."/>
            <person name="Salamov A.A."/>
            <person name="Bradshaw R.E."/>
            <person name="Ciuffetti L."/>
            <person name="Hamelin R.C."/>
            <person name="Kema G.H.J."/>
            <person name="Lawrence C."/>
            <person name="Scott J.A."/>
            <person name="Spatafora J.W."/>
            <person name="Turgeon B.G."/>
            <person name="de Wit P.J.G.M."/>
            <person name="Zhong S."/>
            <person name="Goodwin S.B."/>
            <person name="Grigoriev I.V."/>
        </authorList>
    </citation>
    <scope>NUCLEOTIDE SEQUENCE [LARGE SCALE GENOMIC DNA]</scope>
    <source>
        <strain evidence="1 2">SO2202</strain>
    </source>
</reference>
<dbReference type="Proteomes" id="UP000016931">
    <property type="component" value="Unassembled WGS sequence"/>
</dbReference>
<gene>
    <name evidence="1" type="ORF">SEPMUDRAFT_29714</name>
</gene>
<dbReference type="Gene3D" id="2.60.120.200">
    <property type="match status" value="1"/>
</dbReference>
<dbReference type="AlphaFoldDB" id="N1QGW0"/>
<feature type="non-terminal residue" evidence="1">
    <location>
        <position position="1"/>
    </location>
</feature>
<dbReference type="GeneID" id="27905594"/>
<proteinExistence type="predicted"/>
<name>N1QGW0_SPHMS</name>
<dbReference type="PANTHER" id="PTHR35332">
    <property type="entry name" value="REGULATION OF ENOLASE PROTEIN 1"/>
    <property type="match status" value="1"/>
</dbReference>
<dbReference type="OrthoDB" id="42525at2759"/>
<organism evidence="1 2">
    <name type="scientific">Sphaerulina musiva (strain SO2202)</name>
    <name type="common">Poplar stem canker fungus</name>
    <name type="synonym">Septoria musiva</name>
    <dbReference type="NCBI Taxonomy" id="692275"/>
    <lineage>
        <taxon>Eukaryota</taxon>
        <taxon>Fungi</taxon>
        <taxon>Dikarya</taxon>
        <taxon>Ascomycota</taxon>
        <taxon>Pezizomycotina</taxon>
        <taxon>Dothideomycetes</taxon>
        <taxon>Dothideomycetidae</taxon>
        <taxon>Mycosphaerellales</taxon>
        <taxon>Mycosphaerellaceae</taxon>
        <taxon>Sphaerulina</taxon>
    </lineage>
</organism>
<sequence>WHRLNNPIIKHLPSSSPKSFTLTASPATDLWRPNSASNNFSAPFVYRICSVENFSRISVTVVPGKEFKSQWDQGGIAILFPDGDLGGDGKNAKYSWIKTGLEWENGGLQLSTVATYAFSDWSLSPVVPSSKGGGGGVRFLVERNSTELWIYNILKNHQRYPLREITWAFLENRGNNNKNNNKKTKKKTKKKNAEIWVGVYVAKP</sequence>
<dbReference type="RefSeq" id="XP_016757365.1">
    <property type="nucleotide sequence ID" value="XM_016908457.1"/>
</dbReference>
<dbReference type="eggNOG" id="ENOG502R1BR">
    <property type="taxonomic scope" value="Eukaryota"/>
</dbReference>
<dbReference type="InterPro" id="IPR009784">
    <property type="entry name" value="DUF1349"/>
</dbReference>
<dbReference type="HOGENOM" id="CLU_077442_2_1_1"/>
<protein>
    <submittedName>
        <fullName evidence="1">Uncharacterized protein</fullName>
    </submittedName>
</protein>
<dbReference type="PANTHER" id="PTHR35332:SF2">
    <property type="entry name" value="REGULATION OF ENOLASE PROTEIN 1"/>
    <property type="match status" value="1"/>
</dbReference>
<dbReference type="Pfam" id="PF07081">
    <property type="entry name" value="DUF1349"/>
    <property type="match status" value="1"/>
</dbReference>
<accession>N1QGW0</accession>